<dbReference type="InterPro" id="IPR013761">
    <property type="entry name" value="SAM/pointed_sf"/>
</dbReference>
<proteinExistence type="predicted"/>
<dbReference type="Pfam" id="PF07647">
    <property type="entry name" value="SAM_2"/>
    <property type="match status" value="1"/>
</dbReference>
<dbReference type="PROSITE" id="PS50105">
    <property type="entry name" value="SAM_DOMAIN"/>
    <property type="match status" value="1"/>
</dbReference>
<protein>
    <recommendedName>
        <fullName evidence="1">SAM domain-containing protein</fullName>
    </recommendedName>
</protein>
<gene>
    <name evidence="2" type="ORF">DAPPUDRAFT_328477</name>
</gene>
<dbReference type="OrthoDB" id="271862at2759"/>
<evidence type="ECO:0000313" key="2">
    <source>
        <dbReference type="EMBL" id="EFX70115.1"/>
    </source>
</evidence>
<keyword evidence="3" id="KW-1185">Reference proteome</keyword>
<reference evidence="2 3" key="1">
    <citation type="journal article" date="2011" name="Science">
        <title>The ecoresponsive genome of Daphnia pulex.</title>
        <authorList>
            <person name="Colbourne J.K."/>
            <person name="Pfrender M.E."/>
            <person name="Gilbert D."/>
            <person name="Thomas W.K."/>
            <person name="Tucker A."/>
            <person name="Oakley T.H."/>
            <person name="Tokishita S."/>
            <person name="Aerts A."/>
            <person name="Arnold G.J."/>
            <person name="Basu M.K."/>
            <person name="Bauer D.J."/>
            <person name="Caceres C.E."/>
            <person name="Carmel L."/>
            <person name="Casola C."/>
            <person name="Choi J.H."/>
            <person name="Detter J.C."/>
            <person name="Dong Q."/>
            <person name="Dusheyko S."/>
            <person name="Eads B.D."/>
            <person name="Frohlich T."/>
            <person name="Geiler-Samerotte K.A."/>
            <person name="Gerlach D."/>
            <person name="Hatcher P."/>
            <person name="Jogdeo S."/>
            <person name="Krijgsveld J."/>
            <person name="Kriventseva E.V."/>
            <person name="Kultz D."/>
            <person name="Laforsch C."/>
            <person name="Lindquist E."/>
            <person name="Lopez J."/>
            <person name="Manak J.R."/>
            <person name="Muller J."/>
            <person name="Pangilinan J."/>
            <person name="Patwardhan R.P."/>
            <person name="Pitluck S."/>
            <person name="Pritham E.J."/>
            <person name="Rechtsteiner A."/>
            <person name="Rho M."/>
            <person name="Rogozin I.B."/>
            <person name="Sakarya O."/>
            <person name="Salamov A."/>
            <person name="Schaack S."/>
            <person name="Shapiro H."/>
            <person name="Shiga Y."/>
            <person name="Skalitzky C."/>
            <person name="Smith Z."/>
            <person name="Souvorov A."/>
            <person name="Sung W."/>
            <person name="Tang Z."/>
            <person name="Tsuchiya D."/>
            <person name="Tu H."/>
            <person name="Vos H."/>
            <person name="Wang M."/>
            <person name="Wolf Y.I."/>
            <person name="Yamagata H."/>
            <person name="Yamada T."/>
            <person name="Ye Y."/>
            <person name="Shaw J.R."/>
            <person name="Andrews J."/>
            <person name="Crease T.J."/>
            <person name="Tang H."/>
            <person name="Lucas S.M."/>
            <person name="Robertson H.M."/>
            <person name="Bork P."/>
            <person name="Koonin E.V."/>
            <person name="Zdobnov E.M."/>
            <person name="Grigoriev I.V."/>
            <person name="Lynch M."/>
            <person name="Boore J.L."/>
        </authorList>
    </citation>
    <scope>NUCLEOTIDE SEQUENCE [LARGE SCALE GENOMIC DNA]</scope>
</reference>
<sequence length="55" mass="6204">MEELLTGTGLGNYTEVLLRYHIDLNMTVQMTEHDLISIGITSNGAKKYCFKQLKA</sequence>
<dbReference type="Proteomes" id="UP000000305">
    <property type="component" value="Unassembled WGS sequence"/>
</dbReference>
<accession>E9HDT5</accession>
<dbReference type="Gene3D" id="1.10.150.50">
    <property type="entry name" value="Transcription Factor, Ets-1"/>
    <property type="match status" value="1"/>
</dbReference>
<evidence type="ECO:0000259" key="1">
    <source>
        <dbReference type="PROSITE" id="PS50105"/>
    </source>
</evidence>
<dbReference type="HOGENOM" id="CLU_3034448_0_0_1"/>
<dbReference type="AlphaFoldDB" id="E9HDT5"/>
<dbReference type="SUPFAM" id="SSF47769">
    <property type="entry name" value="SAM/Pointed domain"/>
    <property type="match status" value="1"/>
</dbReference>
<feature type="domain" description="SAM" evidence="1">
    <location>
        <begin position="1"/>
        <end position="55"/>
    </location>
</feature>
<organism evidence="2 3">
    <name type="scientific">Daphnia pulex</name>
    <name type="common">Water flea</name>
    <dbReference type="NCBI Taxonomy" id="6669"/>
    <lineage>
        <taxon>Eukaryota</taxon>
        <taxon>Metazoa</taxon>
        <taxon>Ecdysozoa</taxon>
        <taxon>Arthropoda</taxon>
        <taxon>Crustacea</taxon>
        <taxon>Branchiopoda</taxon>
        <taxon>Diplostraca</taxon>
        <taxon>Cladocera</taxon>
        <taxon>Anomopoda</taxon>
        <taxon>Daphniidae</taxon>
        <taxon>Daphnia</taxon>
    </lineage>
</organism>
<evidence type="ECO:0000313" key="3">
    <source>
        <dbReference type="Proteomes" id="UP000000305"/>
    </source>
</evidence>
<dbReference type="InterPro" id="IPR001660">
    <property type="entry name" value="SAM"/>
</dbReference>
<dbReference type="InParanoid" id="E9HDT5"/>
<dbReference type="KEGG" id="dpx:DAPPUDRAFT_328477"/>
<dbReference type="EMBL" id="GL732625">
    <property type="protein sequence ID" value="EFX70115.1"/>
    <property type="molecule type" value="Genomic_DNA"/>
</dbReference>
<name>E9HDT5_DAPPU</name>